<comment type="catalytic activity">
    <reaction evidence="1">
        <text>ATP + protein L-histidine = ADP + protein N-phospho-L-histidine.</text>
        <dbReference type="EC" id="2.7.13.3"/>
    </reaction>
</comment>
<evidence type="ECO:0000256" key="2">
    <source>
        <dbReference type="ARBA" id="ARBA00012438"/>
    </source>
</evidence>
<evidence type="ECO:0000256" key="3">
    <source>
        <dbReference type="ARBA" id="ARBA00022553"/>
    </source>
</evidence>
<dbReference type="CDD" id="cd17546">
    <property type="entry name" value="REC_hyHK_CKI1_RcsC-like"/>
    <property type="match status" value="1"/>
</dbReference>
<dbReference type="InterPro" id="IPR004105">
    <property type="entry name" value="CheA-like_dim"/>
</dbReference>
<keyword evidence="8" id="KW-0175">Coiled coil</keyword>
<dbReference type="InterPro" id="IPR008207">
    <property type="entry name" value="Sig_transdc_His_kin_Hpt_dom"/>
</dbReference>
<keyword evidence="4" id="KW-0808">Transferase</keyword>
<dbReference type="SUPFAM" id="SSF52172">
    <property type="entry name" value="CheY-like"/>
    <property type="match status" value="1"/>
</dbReference>
<dbReference type="SUPFAM" id="SSF47384">
    <property type="entry name" value="Homodimeric domain of signal transducing histidine kinase"/>
    <property type="match status" value="1"/>
</dbReference>
<feature type="region of interest" description="Disordered" evidence="9">
    <location>
        <begin position="177"/>
        <end position="217"/>
    </location>
</feature>
<feature type="domain" description="Response regulatory" evidence="11">
    <location>
        <begin position="636"/>
        <end position="754"/>
    </location>
</feature>
<dbReference type="Gene3D" id="3.30.565.10">
    <property type="entry name" value="Histidine kinase-like ATPase, C-terminal domain"/>
    <property type="match status" value="1"/>
</dbReference>
<dbReference type="Pfam" id="PF02518">
    <property type="entry name" value="HATPase_c"/>
    <property type="match status" value="1"/>
</dbReference>
<evidence type="ECO:0000313" key="15">
    <source>
        <dbReference type="Proteomes" id="UP000092884"/>
    </source>
</evidence>
<feature type="modified residue" description="4-aspartylphosphate" evidence="7">
    <location>
        <position position="687"/>
    </location>
</feature>
<dbReference type="Pfam" id="PF02895">
    <property type="entry name" value="H-kinase_dim"/>
    <property type="match status" value="1"/>
</dbReference>
<dbReference type="RefSeq" id="WP_066341130.1">
    <property type="nucleotide sequence ID" value="NZ_CP016503.1"/>
</dbReference>
<dbReference type="STRING" id="222136.BBW65_06230"/>
<dbReference type="PROSITE" id="PS50110">
    <property type="entry name" value="RESPONSE_REGULATORY"/>
    <property type="match status" value="1"/>
</dbReference>
<dbReference type="Gene3D" id="1.20.120.160">
    <property type="entry name" value="HPT domain"/>
    <property type="match status" value="1"/>
</dbReference>
<dbReference type="FunFam" id="3.30.565.10:FF:000016">
    <property type="entry name" value="Chemotaxis protein CheA, putative"/>
    <property type="match status" value="1"/>
</dbReference>
<evidence type="ECO:0000259" key="13">
    <source>
        <dbReference type="PROSITE" id="PS50894"/>
    </source>
</evidence>
<dbReference type="InterPro" id="IPR004358">
    <property type="entry name" value="Sig_transdc_His_kin-like_C"/>
</dbReference>
<evidence type="ECO:0000256" key="9">
    <source>
        <dbReference type="SAM" id="MobiDB-lite"/>
    </source>
</evidence>
<dbReference type="Gene3D" id="1.10.287.560">
    <property type="entry name" value="Histidine kinase CheA-like, homodimeric domain"/>
    <property type="match status" value="1"/>
</dbReference>
<dbReference type="InterPro" id="IPR036641">
    <property type="entry name" value="HPT_dom_sf"/>
</dbReference>
<evidence type="ECO:0000259" key="10">
    <source>
        <dbReference type="PROSITE" id="PS50109"/>
    </source>
</evidence>
<feature type="coiled-coil region" evidence="8">
    <location>
        <begin position="12"/>
        <end position="39"/>
    </location>
</feature>
<dbReference type="PROSITE" id="PS50109">
    <property type="entry name" value="HIS_KIN"/>
    <property type="match status" value="1"/>
</dbReference>
<dbReference type="SUPFAM" id="SSF47226">
    <property type="entry name" value="Histidine-containing phosphotransfer domain, HPT domain"/>
    <property type="match status" value="1"/>
</dbReference>
<reference evidence="15" key="1">
    <citation type="submission" date="2016-07" db="EMBL/GenBank/DDBJ databases">
        <authorList>
            <person name="Florea S."/>
            <person name="Webb J.S."/>
            <person name="Jaromczyk J."/>
            <person name="Schardl C.L."/>
        </authorList>
    </citation>
    <scope>NUCLEOTIDE SEQUENCE [LARGE SCALE GENOMIC DNA]</scope>
    <source>
        <strain evidence="15">MIT 01-6242</strain>
    </source>
</reference>
<evidence type="ECO:0000259" key="11">
    <source>
        <dbReference type="PROSITE" id="PS50110"/>
    </source>
</evidence>
<dbReference type="PANTHER" id="PTHR43395:SF1">
    <property type="entry name" value="CHEMOTAXIS PROTEIN CHEA"/>
    <property type="match status" value="1"/>
</dbReference>
<dbReference type="InterPro" id="IPR036061">
    <property type="entry name" value="CheW-like_dom_sf"/>
</dbReference>
<dbReference type="SMART" id="SM01231">
    <property type="entry name" value="H-kinase_dim"/>
    <property type="match status" value="1"/>
</dbReference>
<keyword evidence="3 7" id="KW-0597">Phosphoprotein</keyword>
<dbReference type="InterPro" id="IPR011006">
    <property type="entry name" value="CheY-like_superfamily"/>
</dbReference>
<dbReference type="EMBL" id="CP016503">
    <property type="protein sequence ID" value="ANV98416.1"/>
    <property type="molecule type" value="Genomic_DNA"/>
</dbReference>
<feature type="compositionally biased region" description="Basic and acidic residues" evidence="9">
    <location>
        <begin position="202"/>
        <end position="213"/>
    </location>
</feature>
<dbReference type="SMART" id="SM00387">
    <property type="entry name" value="HATPase_c"/>
    <property type="match status" value="1"/>
</dbReference>
<dbReference type="KEGG" id="het:BBW65_06230"/>
<evidence type="ECO:0000256" key="6">
    <source>
        <dbReference type="PROSITE-ProRule" id="PRU00110"/>
    </source>
</evidence>
<dbReference type="PANTHER" id="PTHR43395">
    <property type="entry name" value="SENSOR HISTIDINE KINASE CHEA"/>
    <property type="match status" value="1"/>
</dbReference>
<evidence type="ECO:0000256" key="8">
    <source>
        <dbReference type="SAM" id="Coils"/>
    </source>
</evidence>
<proteinExistence type="predicted"/>
<dbReference type="GO" id="GO:0000155">
    <property type="term" value="F:phosphorelay sensor kinase activity"/>
    <property type="evidence" value="ECO:0007669"/>
    <property type="project" value="InterPro"/>
</dbReference>
<dbReference type="Gene3D" id="3.40.50.2300">
    <property type="match status" value="1"/>
</dbReference>
<dbReference type="GO" id="GO:0005737">
    <property type="term" value="C:cytoplasm"/>
    <property type="evidence" value="ECO:0007669"/>
    <property type="project" value="InterPro"/>
</dbReference>
<dbReference type="SMART" id="SM00260">
    <property type="entry name" value="CheW"/>
    <property type="match status" value="1"/>
</dbReference>
<dbReference type="AlphaFoldDB" id="A0A1B1U6Q5"/>
<dbReference type="InterPro" id="IPR051315">
    <property type="entry name" value="Bact_Chemotaxis_CheA"/>
</dbReference>
<dbReference type="PRINTS" id="PR00344">
    <property type="entry name" value="BCTRLSENSOR"/>
</dbReference>
<dbReference type="OrthoDB" id="9803176at2"/>
<dbReference type="PROSITE" id="PS50851">
    <property type="entry name" value="CHEW"/>
    <property type="match status" value="1"/>
</dbReference>
<sequence>MDEMQEILEDFLIESFEMIDQLDQDLVELENNPQDLELLNRIFRVAHTIKGSSSFLNFETLTHLTHNMEDVLNKARKGDLIITHEVMDVILESIDLMKALLEAIKESGSDDRGIQIADNVKKLEAISNGDEIPEAQDQESTQEAISQEVSKSLENEDYSHLSPQELEDEIERLLKIRQEEDRKKRKEKKEKAAQTPPPKPQPKVEKTAKEEKVPSTSIEQTVRVDVKRLDHLMNLIGELVLGKNRLLRIHGEVGDRYNGDSLNEELNQVVSSISTVTTDLQLAVMKTRMLPIVKVFNKFPRMVRDLARELGKNIELVMSGEETELDKSIVEEIGDPLVHIIRNSCDHGIELPHERVAQGKSEMGKINLKAYNEGNHIVIEIQDDGKGLNPEALKTKALERGLITDRDAATMSDREAFALIFKAGFSTAAAITNISGRGVGMDVVKTNIEKLNGIIDIESQMGVGTILKLKIPLTLAIIQALIIGVQEEYYAIPLSSVLETVRISQDEIFTVDGKSVLRLRDEVLPLVRLADIFDIENDFGSVKEVYVVVIGLAEQKIGVIVDYLIGQEEVVIKSLGYYLKNIEGIAGATVRGDGKITLIVDVAAMMEMSKNIKVSLNKIIEEKALEAASRQPSDYTILVTDDSATYRAIAINALKELGMQILEAQNGVEALEILKESKRKIDAVLVDIEMPKMDGYTFASEVRKNNRFKSLPLIAVTSKSEKSDRMCGVESGMTEYIAKPYSKDYLIKVVKRSLNLENK</sequence>
<dbReference type="PROSITE" id="PS50894">
    <property type="entry name" value="HPT"/>
    <property type="match status" value="1"/>
</dbReference>
<protein>
    <recommendedName>
        <fullName evidence="2">histidine kinase</fullName>
        <ecNumber evidence="2">2.7.13.3</ecNumber>
    </recommendedName>
</protein>
<dbReference type="SMART" id="SM00448">
    <property type="entry name" value="REC"/>
    <property type="match status" value="1"/>
</dbReference>
<dbReference type="Pfam" id="PF00072">
    <property type="entry name" value="Response_reg"/>
    <property type="match status" value="1"/>
</dbReference>
<feature type="modified residue" description="Phosphohistidine" evidence="6">
    <location>
        <position position="47"/>
    </location>
</feature>
<accession>A0A1B1U6Q5</accession>
<evidence type="ECO:0000256" key="5">
    <source>
        <dbReference type="ARBA" id="ARBA00022777"/>
    </source>
</evidence>
<dbReference type="CDD" id="cd16916">
    <property type="entry name" value="HATPase_CheA-like"/>
    <property type="match status" value="1"/>
</dbReference>
<dbReference type="SUPFAM" id="SSF50341">
    <property type="entry name" value="CheW-like"/>
    <property type="match status" value="1"/>
</dbReference>
<dbReference type="GO" id="GO:0006935">
    <property type="term" value="P:chemotaxis"/>
    <property type="evidence" value="ECO:0007669"/>
    <property type="project" value="InterPro"/>
</dbReference>
<feature type="domain" description="CheW-like" evidence="12">
    <location>
        <begin position="477"/>
        <end position="611"/>
    </location>
</feature>
<dbReference type="SMART" id="SM00073">
    <property type="entry name" value="HPT"/>
    <property type="match status" value="1"/>
</dbReference>
<keyword evidence="15" id="KW-1185">Reference proteome</keyword>
<feature type="domain" description="Histidine kinase" evidence="10">
    <location>
        <begin position="228"/>
        <end position="475"/>
    </location>
</feature>
<dbReference type="Gene3D" id="2.30.30.40">
    <property type="entry name" value="SH3 Domains"/>
    <property type="match status" value="1"/>
</dbReference>
<dbReference type="InterPro" id="IPR005467">
    <property type="entry name" value="His_kinase_dom"/>
</dbReference>
<dbReference type="CDD" id="cd00088">
    <property type="entry name" value="HPT"/>
    <property type="match status" value="1"/>
</dbReference>
<dbReference type="EC" id="2.7.13.3" evidence="2"/>
<feature type="domain" description="HPt" evidence="13">
    <location>
        <begin position="1"/>
        <end position="104"/>
    </location>
</feature>
<evidence type="ECO:0000259" key="12">
    <source>
        <dbReference type="PROSITE" id="PS50851"/>
    </source>
</evidence>
<dbReference type="InterPro" id="IPR036890">
    <property type="entry name" value="HATPase_C_sf"/>
</dbReference>
<dbReference type="CDD" id="cd00731">
    <property type="entry name" value="CheA_reg"/>
    <property type="match status" value="1"/>
</dbReference>
<dbReference type="InterPro" id="IPR003594">
    <property type="entry name" value="HATPase_dom"/>
</dbReference>
<dbReference type="InterPro" id="IPR036097">
    <property type="entry name" value="HisK_dim/P_sf"/>
</dbReference>
<dbReference type="InterPro" id="IPR001789">
    <property type="entry name" value="Sig_transdc_resp-reg_receiver"/>
</dbReference>
<evidence type="ECO:0000256" key="4">
    <source>
        <dbReference type="ARBA" id="ARBA00022679"/>
    </source>
</evidence>
<evidence type="ECO:0000256" key="7">
    <source>
        <dbReference type="PROSITE-ProRule" id="PRU00169"/>
    </source>
</evidence>
<dbReference type="Pfam" id="PF01627">
    <property type="entry name" value="Hpt"/>
    <property type="match status" value="1"/>
</dbReference>
<dbReference type="FunFam" id="2.30.30.40:FF:000048">
    <property type="entry name" value="Chemotaxis protein CheA, putative"/>
    <property type="match status" value="1"/>
</dbReference>
<keyword evidence="5" id="KW-0418">Kinase</keyword>
<dbReference type="InterPro" id="IPR002545">
    <property type="entry name" value="CheW-lke_dom"/>
</dbReference>
<organism evidence="14 15">
    <name type="scientific">Helicobacter enhydrae</name>
    <dbReference type="NCBI Taxonomy" id="222136"/>
    <lineage>
        <taxon>Bacteria</taxon>
        <taxon>Pseudomonadati</taxon>
        <taxon>Campylobacterota</taxon>
        <taxon>Epsilonproteobacteria</taxon>
        <taxon>Campylobacterales</taxon>
        <taxon>Helicobacteraceae</taxon>
        <taxon>Helicobacter</taxon>
    </lineage>
</organism>
<dbReference type="Pfam" id="PF01584">
    <property type="entry name" value="CheW"/>
    <property type="match status" value="1"/>
</dbReference>
<evidence type="ECO:0000256" key="1">
    <source>
        <dbReference type="ARBA" id="ARBA00000085"/>
    </source>
</evidence>
<evidence type="ECO:0000313" key="14">
    <source>
        <dbReference type="EMBL" id="ANV98416.1"/>
    </source>
</evidence>
<dbReference type="SUPFAM" id="SSF55874">
    <property type="entry name" value="ATPase domain of HSP90 chaperone/DNA topoisomerase II/histidine kinase"/>
    <property type="match status" value="1"/>
</dbReference>
<dbReference type="InterPro" id="IPR037006">
    <property type="entry name" value="CheA-like_homodim_sf"/>
</dbReference>
<name>A0A1B1U6Q5_9HELI</name>
<dbReference type="Proteomes" id="UP000092884">
    <property type="component" value="Chromosome"/>
</dbReference>
<gene>
    <name evidence="14" type="ORF">BBW65_06230</name>
</gene>